<dbReference type="Pfam" id="PF00005">
    <property type="entry name" value="ABC_tran"/>
    <property type="match status" value="1"/>
</dbReference>
<evidence type="ECO:0000259" key="4">
    <source>
        <dbReference type="PROSITE" id="PS50893"/>
    </source>
</evidence>
<keyword evidence="2" id="KW-0547">Nucleotide-binding</keyword>
<reference evidence="5" key="1">
    <citation type="submission" date="2013-11" db="EMBL/GenBank/DDBJ databases">
        <authorList>
            <person name="GENOMES U."/>
        </authorList>
    </citation>
    <scope>NUCLEOTIDE SEQUENCE</scope>
    <source>
        <strain evidence="5">MVT06</strain>
    </source>
</reference>
<dbReference type="CDD" id="cd03219">
    <property type="entry name" value="ABC_Mj1267_LivG_branched"/>
    <property type="match status" value="1"/>
</dbReference>
<reference evidence="5" key="2">
    <citation type="submission" date="2014-05" db="EMBL/GenBank/DDBJ databases">
        <title>Genome sequencing of Bartonella spp. isolated from human blood.</title>
        <authorList>
            <person name="Raoult D."/>
        </authorList>
    </citation>
    <scope>NUCLEOTIDE SEQUENCE</scope>
    <source>
        <strain evidence="5">MVT06</strain>
    </source>
</reference>
<name>A0A024LRV6_9HYPH</name>
<dbReference type="Gene3D" id="3.40.50.300">
    <property type="entry name" value="P-loop containing nucleotide triphosphate hydrolases"/>
    <property type="match status" value="1"/>
</dbReference>
<dbReference type="PROSITE" id="PS50893">
    <property type="entry name" value="ABC_TRANSPORTER_2"/>
    <property type="match status" value="1"/>
</dbReference>
<dbReference type="InterPro" id="IPR027417">
    <property type="entry name" value="P-loop_NTPase"/>
</dbReference>
<organism evidence="5">
    <name type="scientific">Bartonella schoenbuchensis</name>
    <dbReference type="NCBI Taxonomy" id="165694"/>
    <lineage>
        <taxon>Bacteria</taxon>
        <taxon>Pseudomonadati</taxon>
        <taxon>Pseudomonadota</taxon>
        <taxon>Alphaproteobacteria</taxon>
        <taxon>Hyphomicrobiales</taxon>
        <taxon>Bartonellaceae</taxon>
        <taxon>Bartonella</taxon>
    </lineage>
</organism>
<feature type="domain" description="ABC transporter" evidence="4">
    <location>
        <begin position="6"/>
        <end position="254"/>
    </location>
</feature>
<dbReference type="GO" id="GO:0016887">
    <property type="term" value="F:ATP hydrolysis activity"/>
    <property type="evidence" value="ECO:0007669"/>
    <property type="project" value="InterPro"/>
</dbReference>
<dbReference type="GO" id="GO:0042941">
    <property type="term" value="P:D-alanine transmembrane transport"/>
    <property type="evidence" value="ECO:0007669"/>
    <property type="project" value="TreeGrafter"/>
</dbReference>
<dbReference type="InterPro" id="IPR032823">
    <property type="entry name" value="BCA_ABC_TP_C"/>
</dbReference>
<dbReference type="EMBL" id="HG977196">
    <property type="protein sequence ID" value="CDP80085.1"/>
    <property type="molecule type" value="Genomic_DNA"/>
</dbReference>
<dbReference type="SMART" id="SM00382">
    <property type="entry name" value="AAA"/>
    <property type="match status" value="1"/>
</dbReference>
<evidence type="ECO:0000313" key="5">
    <source>
        <dbReference type="EMBL" id="CDP80085.1"/>
    </source>
</evidence>
<dbReference type="FunFam" id="3.40.50.300:FF:000421">
    <property type="entry name" value="Branched-chain amino acid ABC transporter ATP-binding protein"/>
    <property type="match status" value="1"/>
</dbReference>
<evidence type="ECO:0000256" key="3">
    <source>
        <dbReference type="ARBA" id="ARBA00022840"/>
    </source>
</evidence>
<proteinExistence type="predicted"/>
<dbReference type="GO" id="GO:0005524">
    <property type="term" value="F:ATP binding"/>
    <property type="evidence" value="ECO:0007669"/>
    <property type="project" value="UniProtKB-KW"/>
</dbReference>
<evidence type="ECO:0000256" key="1">
    <source>
        <dbReference type="ARBA" id="ARBA00022448"/>
    </source>
</evidence>
<protein>
    <submittedName>
        <fullName evidence="5">High-affinity branched-chain amino acid transport, ATP-binding protein</fullName>
    </submittedName>
</protein>
<dbReference type="Pfam" id="PF12399">
    <property type="entry name" value="BCA_ABC_TP_C"/>
    <property type="match status" value="1"/>
</dbReference>
<dbReference type="PANTHER" id="PTHR45772:SF7">
    <property type="entry name" value="AMINO ACID ABC TRANSPORTER ATP-BINDING PROTEIN"/>
    <property type="match status" value="1"/>
</dbReference>
<dbReference type="GO" id="GO:1903805">
    <property type="term" value="P:L-valine import across plasma membrane"/>
    <property type="evidence" value="ECO:0007669"/>
    <property type="project" value="TreeGrafter"/>
</dbReference>
<dbReference type="PANTHER" id="PTHR45772">
    <property type="entry name" value="CONSERVED COMPONENT OF ABC TRANSPORTER FOR NATURAL AMINO ACIDS-RELATED"/>
    <property type="match status" value="1"/>
</dbReference>
<dbReference type="InterPro" id="IPR051120">
    <property type="entry name" value="ABC_AA/LPS_Transport"/>
</dbReference>
<accession>A0A024LRV6</accession>
<dbReference type="InterPro" id="IPR003439">
    <property type="entry name" value="ABC_transporter-like_ATP-bd"/>
</dbReference>
<dbReference type="GO" id="GO:0015192">
    <property type="term" value="F:L-phenylalanine transmembrane transporter activity"/>
    <property type="evidence" value="ECO:0007669"/>
    <property type="project" value="TreeGrafter"/>
</dbReference>
<dbReference type="InterPro" id="IPR003593">
    <property type="entry name" value="AAA+_ATPase"/>
</dbReference>
<dbReference type="GO" id="GO:0005304">
    <property type="term" value="F:L-valine transmembrane transporter activity"/>
    <property type="evidence" value="ECO:0007669"/>
    <property type="project" value="TreeGrafter"/>
</dbReference>
<sequence>MNDIILSLNDVIMRFGGLIAVNNINMAIKRGTITGLIGPNGAGKTTVFNIISGFYTPTNGKILLDGENICGLSPHIICKRHIARTFQNIRLFSGLTVLQNVMVGAHVRQKYPWFASALLLPSAIKEKNKLYKESMEILERLQLAYLANQPATTLAYGAQRRLEIARALATKPKLLLLDEPAAGMNPQESEELRKFIEKVRTEFDLTILLIEHDMKVVMGLCQDIWVLEYGRCIANGTPDEIRHNPKVIKAYLGGDMYEHS</sequence>
<keyword evidence="1" id="KW-0813">Transport</keyword>
<dbReference type="GO" id="GO:0005886">
    <property type="term" value="C:plasma membrane"/>
    <property type="evidence" value="ECO:0007669"/>
    <property type="project" value="TreeGrafter"/>
</dbReference>
<gene>
    <name evidence="5" type="primary">livG</name>
    <name evidence="5" type="ORF">BN1046_00998</name>
</gene>
<dbReference type="SUPFAM" id="SSF52540">
    <property type="entry name" value="P-loop containing nucleoside triphosphate hydrolases"/>
    <property type="match status" value="1"/>
</dbReference>
<dbReference type="GO" id="GO:0015188">
    <property type="term" value="F:L-isoleucine transmembrane transporter activity"/>
    <property type="evidence" value="ECO:0007669"/>
    <property type="project" value="TreeGrafter"/>
</dbReference>
<dbReference type="AlphaFoldDB" id="A0A024LRV6"/>
<dbReference type="GO" id="GO:0015808">
    <property type="term" value="P:L-alanine transport"/>
    <property type="evidence" value="ECO:0007669"/>
    <property type="project" value="TreeGrafter"/>
</dbReference>
<dbReference type="GO" id="GO:1903806">
    <property type="term" value="P:L-isoleucine import across plasma membrane"/>
    <property type="evidence" value="ECO:0007669"/>
    <property type="project" value="TreeGrafter"/>
</dbReference>
<evidence type="ECO:0000256" key="2">
    <source>
        <dbReference type="ARBA" id="ARBA00022741"/>
    </source>
</evidence>
<keyword evidence="3 5" id="KW-0067">ATP-binding</keyword>